<proteinExistence type="predicted"/>
<dbReference type="InterPro" id="IPR003812">
    <property type="entry name" value="Fido"/>
</dbReference>
<keyword evidence="3" id="KW-1185">Reference proteome</keyword>
<dbReference type="Pfam" id="PF02661">
    <property type="entry name" value="Fic"/>
    <property type="match status" value="1"/>
</dbReference>
<dbReference type="Proteomes" id="UP000295444">
    <property type="component" value="Unassembled WGS sequence"/>
</dbReference>
<gene>
    <name evidence="2" type="ORF">EV186_10538</name>
</gene>
<dbReference type="EMBL" id="SNXZ01000005">
    <property type="protein sequence ID" value="TDP94806.1"/>
    <property type="molecule type" value="Genomic_DNA"/>
</dbReference>
<reference evidence="2 3" key="1">
    <citation type="submission" date="2019-03" db="EMBL/GenBank/DDBJ databases">
        <title>Genomic Encyclopedia of Type Strains, Phase IV (KMG-IV): sequencing the most valuable type-strain genomes for metagenomic binning, comparative biology and taxonomic classification.</title>
        <authorList>
            <person name="Goeker M."/>
        </authorList>
    </citation>
    <scope>NUCLEOTIDE SEQUENCE [LARGE SCALE GENOMIC DNA]</scope>
    <source>
        <strain evidence="2 3">DSM 45361</strain>
    </source>
</reference>
<dbReference type="AlphaFoldDB" id="A0A4R6S7K7"/>
<dbReference type="PROSITE" id="PS51459">
    <property type="entry name" value="FIDO"/>
    <property type="match status" value="1"/>
</dbReference>
<dbReference type="RefSeq" id="WP_166659347.1">
    <property type="nucleotide sequence ID" value="NZ_SNXZ01000005.1"/>
</dbReference>
<sequence>MTDHLSAWLAVRDSVAWQDFPADDAPVEPRRDGAAHDIETFDRPRDPARADRLLTALALVRATRGPLTVERLSAWQSLVLGSSRAPFRGGPAYAKSGAERYDGGPEAPDRFRACLAESAEPGVAVAARAARVYLDVCFFHPFADGNARSAFLAWVFVLAAAGIAVDAVGPVRRPLWYADDPADAMALTRVTATLIAATRRRAVG</sequence>
<protein>
    <submittedName>
        <fullName evidence="2">Fic/DOC family protein</fullName>
    </submittedName>
</protein>
<comment type="caution">
    <text evidence="2">The sequence shown here is derived from an EMBL/GenBank/DDBJ whole genome shotgun (WGS) entry which is preliminary data.</text>
</comment>
<evidence type="ECO:0000313" key="3">
    <source>
        <dbReference type="Proteomes" id="UP000295444"/>
    </source>
</evidence>
<accession>A0A4R6S7K7</accession>
<organism evidence="2 3">
    <name type="scientific">Labedaea rhizosphaerae</name>
    <dbReference type="NCBI Taxonomy" id="598644"/>
    <lineage>
        <taxon>Bacteria</taxon>
        <taxon>Bacillati</taxon>
        <taxon>Actinomycetota</taxon>
        <taxon>Actinomycetes</taxon>
        <taxon>Pseudonocardiales</taxon>
        <taxon>Pseudonocardiaceae</taxon>
        <taxon>Labedaea</taxon>
    </lineage>
</organism>
<dbReference type="Gene3D" id="1.10.3290.10">
    <property type="entry name" value="Fido-like domain"/>
    <property type="match status" value="1"/>
</dbReference>
<dbReference type="SUPFAM" id="SSF140931">
    <property type="entry name" value="Fic-like"/>
    <property type="match status" value="1"/>
</dbReference>
<evidence type="ECO:0000313" key="2">
    <source>
        <dbReference type="EMBL" id="TDP94806.1"/>
    </source>
</evidence>
<feature type="domain" description="Fido" evidence="1">
    <location>
        <begin position="67"/>
        <end position="200"/>
    </location>
</feature>
<evidence type="ECO:0000259" key="1">
    <source>
        <dbReference type="PROSITE" id="PS51459"/>
    </source>
</evidence>
<dbReference type="InterPro" id="IPR036597">
    <property type="entry name" value="Fido-like_dom_sf"/>
</dbReference>
<name>A0A4R6S7K7_LABRH</name>